<dbReference type="InterPro" id="IPR052174">
    <property type="entry name" value="Flavoredoxin"/>
</dbReference>
<dbReference type="Proteomes" id="UP000094578">
    <property type="component" value="Unassembled WGS sequence"/>
</dbReference>
<evidence type="ECO:0000256" key="2">
    <source>
        <dbReference type="ARBA" id="ARBA00022630"/>
    </source>
</evidence>
<dbReference type="RefSeq" id="WP_069328078.1">
    <property type="nucleotide sequence ID" value="NZ_MDER01000045.1"/>
</dbReference>
<dbReference type="GO" id="GO:0016646">
    <property type="term" value="F:oxidoreductase activity, acting on the CH-NH group of donors, NAD or NADP as acceptor"/>
    <property type="evidence" value="ECO:0007669"/>
    <property type="project" value="UniProtKB-ARBA"/>
</dbReference>
<dbReference type="Gene3D" id="2.30.110.10">
    <property type="entry name" value="Electron Transport, Fmn-binding Protein, Chain A"/>
    <property type="match status" value="1"/>
</dbReference>
<dbReference type="InterPro" id="IPR012349">
    <property type="entry name" value="Split_barrel_FMN-bd"/>
</dbReference>
<evidence type="ECO:0000256" key="1">
    <source>
        <dbReference type="ARBA" id="ARBA00001917"/>
    </source>
</evidence>
<name>A0A1E3L3V4_9BACL</name>
<dbReference type="PATRIC" id="fig|1886670.3.peg.2708"/>
<protein>
    <recommendedName>
        <fullName evidence="4">Flavin reductase like domain-containing protein</fullName>
    </recommendedName>
</protein>
<dbReference type="PANTHER" id="PTHR43567:SF1">
    <property type="entry name" value="FLAVOREDOXIN"/>
    <property type="match status" value="1"/>
</dbReference>
<organism evidence="5 6">
    <name type="scientific">Paenibacillus nuruki</name>
    <dbReference type="NCBI Taxonomy" id="1886670"/>
    <lineage>
        <taxon>Bacteria</taxon>
        <taxon>Bacillati</taxon>
        <taxon>Bacillota</taxon>
        <taxon>Bacilli</taxon>
        <taxon>Bacillales</taxon>
        <taxon>Paenibacillaceae</taxon>
        <taxon>Paenibacillus</taxon>
    </lineage>
</organism>
<dbReference type="InterPro" id="IPR002563">
    <property type="entry name" value="Flavin_Rdtase-like_dom"/>
</dbReference>
<keyword evidence="2" id="KW-0285">Flavoprotein</keyword>
<gene>
    <name evidence="5" type="ORF">PTI45_02664</name>
</gene>
<evidence type="ECO:0000256" key="3">
    <source>
        <dbReference type="ARBA" id="ARBA00038054"/>
    </source>
</evidence>
<comment type="cofactor">
    <cofactor evidence="1">
        <name>FMN</name>
        <dbReference type="ChEBI" id="CHEBI:58210"/>
    </cofactor>
</comment>
<dbReference type="PANTHER" id="PTHR43567">
    <property type="entry name" value="FLAVOREDOXIN-RELATED-RELATED"/>
    <property type="match status" value="1"/>
</dbReference>
<accession>A0A1E3L3V4</accession>
<comment type="similarity">
    <text evidence="3">Belongs to the flavoredoxin family.</text>
</comment>
<dbReference type="GO" id="GO:0010181">
    <property type="term" value="F:FMN binding"/>
    <property type="evidence" value="ECO:0007669"/>
    <property type="project" value="InterPro"/>
</dbReference>
<dbReference type="Pfam" id="PF01613">
    <property type="entry name" value="Flavin_Reduct"/>
    <property type="match status" value="1"/>
</dbReference>
<evidence type="ECO:0000313" key="6">
    <source>
        <dbReference type="Proteomes" id="UP000094578"/>
    </source>
</evidence>
<feature type="domain" description="Flavin reductase like" evidence="4">
    <location>
        <begin position="12"/>
        <end position="166"/>
    </location>
</feature>
<dbReference type="STRING" id="1886670.PTI45_02664"/>
<keyword evidence="6" id="KW-1185">Reference proteome</keyword>
<comment type="caution">
    <text evidence="5">The sequence shown here is derived from an EMBL/GenBank/DDBJ whole genome shotgun (WGS) entry which is preliminary data.</text>
</comment>
<dbReference type="AlphaFoldDB" id="A0A1E3L3V4"/>
<dbReference type="EMBL" id="MDER01000045">
    <property type="protein sequence ID" value="ODP27845.1"/>
    <property type="molecule type" value="Genomic_DNA"/>
</dbReference>
<reference evidence="5 6" key="1">
    <citation type="submission" date="2016-08" db="EMBL/GenBank/DDBJ databases">
        <title>Genome sequencing of Paenibacillus sp. TI45-13ar, isolated from Korean traditional nuruk.</title>
        <authorList>
            <person name="Kim S.-J."/>
        </authorList>
    </citation>
    <scope>NUCLEOTIDE SEQUENCE [LARGE SCALE GENOMIC DNA]</scope>
    <source>
        <strain evidence="5 6">TI45-13ar</strain>
    </source>
</reference>
<sequence length="209" mass="23409">MHKIVQPKVFYFGTPVVLISTINPDGSPNLAPMSSAWWVNQSCMLGMSYQSQTVQNLIREKSCVLNLPSAQLVNHVDRLALTTGKEDIPMYKATMGYTYEPNKFECAGLTAIPADLVQAPLVQECPIQLEAQVEQISTFSETGTIAAIELRMIRVHVEESILLHPDQDYIDPEKWHPLIMNYCELFGLGAKLQPSRLAEPFMAQYHSKG</sequence>
<evidence type="ECO:0000259" key="4">
    <source>
        <dbReference type="Pfam" id="PF01613"/>
    </source>
</evidence>
<dbReference type="SUPFAM" id="SSF50475">
    <property type="entry name" value="FMN-binding split barrel"/>
    <property type="match status" value="1"/>
</dbReference>
<proteinExistence type="inferred from homology"/>
<evidence type="ECO:0000313" key="5">
    <source>
        <dbReference type="EMBL" id="ODP27845.1"/>
    </source>
</evidence>